<keyword evidence="3" id="KW-1185">Reference proteome</keyword>
<accession>A0ABU9XRQ9</accession>
<dbReference type="Proteomes" id="UP001404104">
    <property type="component" value="Unassembled WGS sequence"/>
</dbReference>
<name>A0ABU9XRQ9_9SPHN</name>
<protein>
    <submittedName>
        <fullName evidence="2">Uncharacterized protein</fullName>
    </submittedName>
</protein>
<organism evidence="2 3">
    <name type="scientific">Sphingomonas qilianensis</name>
    <dbReference type="NCBI Taxonomy" id="1736690"/>
    <lineage>
        <taxon>Bacteria</taxon>
        <taxon>Pseudomonadati</taxon>
        <taxon>Pseudomonadota</taxon>
        <taxon>Alphaproteobacteria</taxon>
        <taxon>Sphingomonadales</taxon>
        <taxon>Sphingomonadaceae</taxon>
        <taxon>Sphingomonas</taxon>
    </lineage>
</organism>
<dbReference type="RefSeq" id="WP_345862858.1">
    <property type="nucleotide sequence ID" value="NZ_JBDIMF010000001.1"/>
</dbReference>
<sequence length="58" mass="6452">MDLARRAKTLFAEDPADDNGKTNQGIALLYEIEDIIQSVRSRRVQAKETDEDGEVSGD</sequence>
<evidence type="ECO:0000313" key="3">
    <source>
        <dbReference type="Proteomes" id="UP001404104"/>
    </source>
</evidence>
<reference evidence="2 3" key="1">
    <citation type="submission" date="2024-05" db="EMBL/GenBank/DDBJ databases">
        <authorList>
            <person name="Liu Q."/>
            <person name="Xin Y.-H."/>
        </authorList>
    </citation>
    <scope>NUCLEOTIDE SEQUENCE [LARGE SCALE GENOMIC DNA]</scope>
    <source>
        <strain evidence="2 3">CGMCC 1.15349</strain>
    </source>
</reference>
<evidence type="ECO:0000313" key="2">
    <source>
        <dbReference type="EMBL" id="MEN2785381.1"/>
    </source>
</evidence>
<evidence type="ECO:0000256" key="1">
    <source>
        <dbReference type="SAM" id="MobiDB-lite"/>
    </source>
</evidence>
<feature type="region of interest" description="Disordered" evidence="1">
    <location>
        <begin position="1"/>
        <end position="22"/>
    </location>
</feature>
<proteinExistence type="predicted"/>
<gene>
    <name evidence="2" type="ORF">ABC969_02980</name>
</gene>
<dbReference type="EMBL" id="JBDIMF010000001">
    <property type="protein sequence ID" value="MEN2785381.1"/>
    <property type="molecule type" value="Genomic_DNA"/>
</dbReference>
<comment type="caution">
    <text evidence="2">The sequence shown here is derived from an EMBL/GenBank/DDBJ whole genome shotgun (WGS) entry which is preliminary data.</text>
</comment>